<keyword evidence="3" id="KW-1185">Reference proteome</keyword>
<protein>
    <submittedName>
        <fullName evidence="2">Uncharacterized protein</fullName>
    </submittedName>
</protein>
<reference evidence="2" key="1">
    <citation type="journal article" date="2023" name="Mol. Biol. Evol.">
        <title>Third-Generation Sequencing Reveals the Adaptive Role of the Epigenome in Three Deep-Sea Polychaetes.</title>
        <authorList>
            <person name="Perez M."/>
            <person name="Aroh O."/>
            <person name="Sun Y."/>
            <person name="Lan Y."/>
            <person name="Juniper S.K."/>
            <person name="Young C.R."/>
            <person name="Angers B."/>
            <person name="Qian P.Y."/>
        </authorList>
    </citation>
    <scope>NUCLEOTIDE SEQUENCE</scope>
    <source>
        <strain evidence="2">R07B-5</strain>
    </source>
</reference>
<dbReference type="EMBL" id="JAODUO010000095">
    <property type="protein sequence ID" value="KAK2189853.1"/>
    <property type="molecule type" value="Genomic_DNA"/>
</dbReference>
<proteinExistence type="predicted"/>
<organism evidence="2 3">
    <name type="scientific">Ridgeia piscesae</name>
    <name type="common">Tubeworm</name>
    <dbReference type="NCBI Taxonomy" id="27915"/>
    <lineage>
        <taxon>Eukaryota</taxon>
        <taxon>Metazoa</taxon>
        <taxon>Spiralia</taxon>
        <taxon>Lophotrochozoa</taxon>
        <taxon>Annelida</taxon>
        <taxon>Polychaeta</taxon>
        <taxon>Sedentaria</taxon>
        <taxon>Canalipalpata</taxon>
        <taxon>Sabellida</taxon>
        <taxon>Siboglinidae</taxon>
        <taxon>Ridgeia</taxon>
    </lineage>
</organism>
<comment type="caution">
    <text evidence="2">The sequence shown here is derived from an EMBL/GenBank/DDBJ whole genome shotgun (WGS) entry which is preliminary data.</text>
</comment>
<keyword evidence="1" id="KW-0732">Signal</keyword>
<feature type="signal peptide" evidence="1">
    <location>
        <begin position="1"/>
        <end position="25"/>
    </location>
</feature>
<accession>A0AAD9P803</accession>
<feature type="chain" id="PRO_5042007467" evidence="1">
    <location>
        <begin position="26"/>
        <end position="65"/>
    </location>
</feature>
<name>A0AAD9P803_RIDPI</name>
<evidence type="ECO:0000313" key="3">
    <source>
        <dbReference type="Proteomes" id="UP001209878"/>
    </source>
</evidence>
<dbReference type="Proteomes" id="UP001209878">
    <property type="component" value="Unassembled WGS sequence"/>
</dbReference>
<evidence type="ECO:0000313" key="2">
    <source>
        <dbReference type="EMBL" id="KAK2189853.1"/>
    </source>
</evidence>
<sequence>MKSMTLLVAVMVIAVCSLNIATVEGVKDETCSVVCPKGSCKKSCKPGNFISCSCMHRGRASCACI</sequence>
<gene>
    <name evidence="2" type="ORF">NP493_95g02037</name>
</gene>
<dbReference type="AlphaFoldDB" id="A0AAD9P803"/>
<evidence type="ECO:0000256" key="1">
    <source>
        <dbReference type="SAM" id="SignalP"/>
    </source>
</evidence>